<accession>A0ABN8Q840</accession>
<evidence type="ECO:0000256" key="1">
    <source>
        <dbReference type="SAM" id="Coils"/>
    </source>
</evidence>
<name>A0ABN8Q840_9CNID</name>
<reference evidence="3 4" key="1">
    <citation type="submission" date="2022-05" db="EMBL/GenBank/DDBJ databases">
        <authorList>
            <consortium name="Genoscope - CEA"/>
            <person name="William W."/>
        </authorList>
    </citation>
    <scope>NUCLEOTIDE SEQUENCE [LARGE SCALE GENOMIC DNA]</scope>
</reference>
<sequence>MSQKFSSDSGARPHPLKPKSKIPVRVSCSGSDSEQSTGEESGCRNRQSRRTRISIAASRQASGSHSDPCVEHHRTRNPQAIGLGITLEPARNLNEVLAKKGDATGVRFSSKAKNHGQKSKSASPRDTKASALRKQAVIEKAAASSGKPTGEKSRVSPKVLCGRTSFTKDAKEKQVRSTHAPEELKEEIKCDTVQVDNKSVALNLIKDQEVTVSYSDESFEGESSSTTEKTTSSIESVNTSVDCFERSTTVKKNRQVEEIQERQCEKVSVDKQASDLEEKKVPCESPAEVSSLVDESSAEQLTGNVVEKRLSEQANLTAGEDGDHTSDPEEQSMFCGESTAGIQLKKKQSIWKFFDNDDDQDNALDNIRVHVPKNNKDQEQDDKSEEMSKSVDESQRPSEINDGDDKETEKRVTADGVLEGDKVSWSLSVSDDYDEKFEQQKEQFRSRIQQQLLELEKEHSLMLEELTQASNLVRYFERDDAIMEEEGFENLLNERDETLETNELVFNWNENQPELGKEKVQDPSKIASKVLVTRPQEERFNLTKIEGKLTEEDELNLIRQQKEENRDREGLRHQLMDNDTELNEDSLHDVGENSADKLKGELILIQKQFKETVSTSAQRNAELIKARGLLCKGDELLYEFRQSLTEMQQELEETKKALTAKDEALESVSAYANYEDSVLKKKLTKVVLDVKRVVKLQARLQSLLQEKDRNIKGKDIFIAQLKQDLKQFDTYLKENDNDIGAFKTTLMELKRNLELSRSSIREKGKTIEELESSTNVLKQELDIKNLSLTEKDDQIKQLEFSIAQNKKDLEQSSSSLKEKNNQIKDLDSSVEKLKEFVELTNISLNERSNELQQMKRYVEEKERELDISNGKSLLLLEENSCLKNESALMKTQLYQSEEQINDLKKVTLTKTSELREVNGELEKLRYLLQEKEQRIDFLQRSLASKERDNDILTDNMKKRFFEIRSLKGTLDEAKNERRKFSELFNLQTSYYETKIKRLNLEVDCNNILLGKKERALETAHLGIQAKEGQLDMLKERLFKQEMRFELYKKISTEAEYKLLQEKRTLEKSLKEMETGVCEKSKEKMEVKSFSNDRKSDPEAIEQQHSNESNQMEVNYSYNDEMEDKDVEEQTHVTGLAQMEANIAAMKKELKRSRENNATLSKSNKELKEKVNKLKKEAVDEEKRLNETLDKVHERDAEISRLNGLLQRLDQNMVSENDNEKRMEPARTKETEDTTKEPKVLEKTDDVSRESSGQNDDRQENAEPPDVVVDISMKCAVSLSQVPVDCTQEFHDSRLINEDGLQDEAEPVVLFDGKIQETIDAEAVESDDRRKDVADLQDSWDTTGEMSNLERRENIFQKLDNSAHPAKNDELHDIAEHEVLKNDVIHHLPYVREAEGTSQDTNDVQMTDPVQDLVETRSRVSQVGDGMQDITEPEMLVNCLVKGVANPQVAGVSSQDTDDSKMTDHVQKEADFESLPPFDEPQGRDDLPLETSTPKSSSSSIHLSLSLTDLGF</sequence>
<protein>
    <submittedName>
        <fullName evidence="3">Uncharacterized protein</fullName>
    </submittedName>
</protein>
<proteinExistence type="predicted"/>
<feature type="coiled-coil region" evidence="1">
    <location>
        <begin position="1135"/>
        <end position="1194"/>
    </location>
</feature>
<feature type="compositionally biased region" description="Basic and acidic residues" evidence="2">
    <location>
        <begin position="1080"/>
        <end position="1097"/>
    </location>
</feature>
<feature type="coiled-coil region" evidence="1">
    <location>
        <begin position="637"/>
        <end position="668"/>
    </location>
</feature>
<evidence type="ECO:0000313" key="3">
    <source>
        <dbReference type="EMBL" id="CAH3156981.1"/>
    </source>
</evidence>
<feature type="region of interest" description="Disordered" evidence="2">
    <location>
        <begin position="1449"/>
        <end position="1511"/>
    </location>
</feature>
<feature type="compositionally biased region" description="Low complexity" evidence="2">
    <location>
        <begin position="1488"/>
        <end position="1511"/>
    </location>
</feature>
<feature type="region of interest" description="Disordered" evidence="2">
    <location>
        <begin position="1080"/>
        <end position="1111"/>
    </location>
</feature>
<feature type="region of interest" description="Disordered" evidence="2">
    <location>
        <begin position="264"/>
        <end position="335"/>
    </location>
</feature>
<evidence type="ECO:0000256" key="2">
    <source>
        <dbReference type="SAM" id="MobiDB-lite"/>
    </source>
</evidence>
<feature type="region of interest" description="Disordered" evidence="2">
    <location>
        <begin position="213"/>
        <end position="236"/>
    </location>
</feature>
<keyword evidence="1" id="KW-0175">Coiled coil</keyword>
<feature type="compositionally biased region" description="Polar residues" evidence="2">
    <location>
        <begin position="28"/>
        <end position="39"/>
    </location>
</feature>
<comment type="caution">
    <text evidence="3">The sequence shown here is derived from an EMBL/GenBank/DDBJ whole genome shotgun (WGS) entry which is preliminary data.</text>
</comment>
<feature type="region of interest" description="Disordered" evidence="2">
    <location>
        <begin position="366"/>
        <end position="415"/>
    </location>
</feature>
<feature type="coiled-coil region" evidence="1">
    <location>
        <begin position="914"/>
        <end position="983"/>
    </location>
</feature>
<feature type="region of interest" description="Disordered" evidence="2">
    <location>
        <begin position="1209"/>
        <end position="1264"/>
    </location>
</feature>
<feature type="region of interest" description="Disordered" evidence="2">
    <location>
        <begin position="1328"/>
        <end position="1350"/>
    </location>
</feature>
<feature type="compositionally biased region" description="Basic and acidic residues" evidence="2">
    <location>
        <begin position="385"/>
        <end position="396"/>
    </location>
</feature>
<feature type="region of interest" description="Disordered" evidence="2">
    <location>
        <begin position="101"/>
        <end position="133"/>
    </location>
</feature>
<feature type="compositionally biased region" description="Polar residues" evidence="2">
    <location>
        <begin position="1102"/>
        <end position="1111"/>
    </location>
</feature>
<dbReference type="EMBL" id="CALNXK010000106">
    <property type="protein sequence ID" value="CAH3156981.1"/>
    <property type="molecule type" value="Genomic_DNA"/>
</dbReference>
<keyword evidence="4" id="KW-1185">Reference proteome</keyword>
<feature type="compositionally biased region" description="Low complexity" evidence="2">
    <location>
        <begin position="53"/>
        <end position="64"/>
    </location>
</feature>
<dbReference type="Proteomes" id="UP001159405">
    <property type="component" value="Unassembled WGS sequence"/>
</dbReference>
<evidence type="ECO:0000313" key="4">
    <source>
        <dbReference type="Proteomes" id="UP001159405"/>
    </source>
</evidence>
<organism evidence="3 4">
    <name type="scientific">Porites lobata</name>
    <dbReference type="NCBI Taxonomy" id="104759"/>
    <lineage>
        <taxon>Eukaryota</taxon>
        <taxon>Metazoa</taxon>
        <taxon>Cnidaria</taxon>
        <taxon>Anthozoa</taxon>
        <taxon>Hexacorallia</taxon>
        <taxon>Scleractinia</taxon>
        <taxon>Fungiina</taxon>
        <taxon>Poritidae</taxon>
        <taxon>Porites</taxon>
    </lineage>
</organism>
<feature type="coiled-coil region" evidence="1">
    <location>
        <begin position="802"/>
        <end position="871"/>
    </location>
</feature>
<feature type="region of interest" description="Disordered" evidence="2">
    <location>
        <begin position="1"/>
        <end position="84"/>
    </location>
</feature>
<feature type="compositionally biased region" description="Basic and acidic residues" evidence="2">
    <location>
        <begin position="264"/>
        <end position="282"/>
    </location>
</feature>
<gene>
    <name evidence="3" type="ORF">PLOB_00002024</name>
</gene>
<feature type="coiled-coil region" evidence="1">
    <location>
        <begin position="445"/>
        <end position="472"/>
    </location>
</feature>
<feature type="compositionally biased region" description="Basic and acidic residues" evidence="2">
    <location>
        <begin position="1457"/>
        <end position="1470"/>
    </location>
</feature>
<feature type="compositionally biased region" description="Basic and acidic residues" evidence="2">
    <location>
        <begin position="1217"/>
        <end position="1260"/>
    </location>
</feature>